<sequence>VRVARPASSALRLRWHRRLQGLRARAAAARCRRERARGDDRERAALRWRPDVPGTERRAGAHVAMGRTGRGGDGAYRTRPLAASHPHCTGNGEHDREARTRLRRRPCHDAVPGHARTDRNRPGDEPGHVVPSGDAGEHRDATRARRRDPWARHRRTGLWRDRRRPAAGAAGPHRSTQREAGM</sequence>
<dbReference type="EC" id="6.3.2.5" evidence="2"/>
<keyword evidence="2" id="KW-0436">Ligase</keyword>
<feature type="compositionally biased region" description="Basic and acidic residues" evidence="1">
    <location>
        <begin position="115"/>
        <end position="127"/>
    </location>
</feature>
<feature type="compositionally biased region" description="Basic and acidic residues" evidence="1">
    <location>
        <begin position="135"/>
        <end position="151"/>
    </location>
</feature>
<proteinExistence type="predicted"/>
<dbReference type="EMBL" id="CADCUA010000264">
    <property type="protein sequence ID" value="CAA9315764.1"/>
    <property type="molecule type" value="Genomic_DNA"/>
</dbReference>
<dbReference type="GO" id="GO:0004632">
    <property type="term" value="F:phosphopantothenate--cysteine ligase activity"/>
    <property type="evidence" value="ECO:0007669"/>
    <property type="project" value="UniProtKB-EC"/>
</dbReference>
<reference evidence="2" key="1">
    <citation type="submission" date="2020-02" db="EMBL/GenBank/DDBJ databases">
        <authorList>
            <person name="Meier V. D."/>
        </authorList>
    </citation>
    <scope>NUCLEOTIDE SEQUENCE</scope>
    <source>
        <strain evidence="2">AVDCRST_MAG71</strain>
    </source>
</reference>
<feature type="compositionally biased region" description="Basic residues" evidence="1">
    <location>
        <begin position="152"/>
        <end position="165"/>
    </location>
</feature>
<accession>A0A6J4KWF8</accession>
<dbReference type="GO" id="GO:0004633">
    <property type="term" value="F:phosphopantothenoylcysteine decarboxylase activity"/>
    <property type="evidence" value="ECO:0007669"/>
    <property type="project" value="UniProtKB-EC"/>
</dbReference>
<name>A0A6J4KWF8_9GAMM</name>
<dbReference type="EC" id="4.1.1.36" evidence="2"/>
<feature type="region of interest" description="Disordered" evidence="1">
    <location>
        <begin position="65"/>
        <end position="182"/>
    </location>
</feature>
<gene>
    <name evidence="2" type="ORF">AVDCRST_MAG71-988</name>
</gene>
<organism evidence="2">
    <name type="scientific">uncultured Lysobacter sp</name>
    <dbReference type="NCBI Taxonomy" id="271060"/>
    <lineage>
        <taxon>Bacteria</taxon>
        <taxon>Pseudomonadati</taxon>
        <taxon>Pseudomonadota</taxon>
        <taxon>Gammaproteobacteria</taxon>
        <taxon>Lysobacterales</taxon>
        <taxon>Lysobacteraceae</taxon>
        <taxon>Lysobacter</taxon>
        <taxon>environmental samples</taxon>
    </lineage>
</organism>
<feature type="non-terminal residue" evidence="2">
    <location>
        <position position="182"/>
    </location>
</feature>
<feature type="non-terminal residue" evidence="2">
    <location>
        <position position="1"/>
    </location>
</feature>
<keyword evidence="2" id="KW-0456">Lyase</keyword>
<evidence type="ECO:0000313" key="2">
    <source>
        <dbReference type="EMBL" id="CAA9315764.1"/>
    </source>
</evidence>
<evidence type="ECO:0000256" key="1">
    <source>
        <dbReference type="SAM" id="MobiDB-lite"/>
    </source>
</evidence>
<dbReference type="AlphaFoldDB" id="A0A6J4KWF8"/>
<protein>
    <submittedName>
        <fullName evidence="2">Phosphopantothenoylcysteine decarboxylase / Phosphopantothenoylcysteine synthetase</fullName>
        <ecNumber evidence="2">4.1.1.36</ecNumber>
        <ecNumber evidence="2">6.3.2.5</ecNumber>
    </submittedName>
</protein>